<dbReference type="AlphaFoldDB" id="M3XGX9"/>
<dbReference type="eggNOG" id="ENOG502S497">
    <property type="taxonomic scope" value="Eukaryota"/>
</dbReference>
<dbReference type="EMBL" id="AFYH01141997">
    <property type="status" value="NOT_ANNOTATED_CDS"/>
    <property type="molecule type" value="Genomic_DNA"/>
</dbReference>
<accession>M3XGX9</accession>
<dbReference type="PANTHER" id="PTHR12509">
    <property type="entry name" value="SPERMATOGENESIS-ASSOCIATED 4-RELATED"/>
    <property type="match status" value="1"/>
</dbReference>
<dbReference type="Ensembl" id="ENSLACT00000026054.1">
    <property type="protein sequence ID" value="ENSLACP00000021985.1"/>
    <property type="gene ID" value="ENSLACG00000022386.1"/>
</dbReference>
<proteinExistence type="predicted"/>
<sequence>CSTVITGGFCSPLLSRKVFSKLHFHVPEEVVKKLISSTPGVIEPVLCTLRQKIEEKLQGNRNREKANLYPQDLEYYSIVADRPLEDPSQNIVTSYGKKAPNQPLPEWIHRQSKRPEHSFNQYAGLEPEVRLLLEEKEQALLALQETVEILQLKVNRLEHLVQLKDLRIEDLTRHLQKYKARGNVK</sequence>
<dbReference type="GeneTree" id="ENSGT00940000171460"/>
<dbReference type="Gene3D" id="1.10.418.10">
    <property type="entry name" value="Calponin-like domain"/>
    <property type="match status" value="1"/>
</dbReference>
<keyword evidence="3" id="KW-1185">Reference proteome</keyword>
<dbReference type="InterPro" id="IPR052111">
    <property type="entry name" value="Spermatogenesis_Ciliary_MAP"/>
</dbReference>
<reference evidence="2" key="2">
    <citation type="submission" date="2025-08" db="UniProtKB">
        <authorList>
            <consortium name="Ensembl"/>
        </authorList>
    </citation>
    <scope>IDENTIFICATION</scope>
</reference>
<evidence type="ECO:0000313" key="3">
    <source>
        <dbReference type="Proteomes" id="UP000008672"/>
    </source>
</evidence>
<evidence type="ECO:0008006" key="4">
    <source>
        <dbReference type="Google" id="ProtNLM"/>
    </source>
</evidence>
<evidence type="ECO:0000256" key="1">
    <source>
        <dbReference type="SAM" id="Coils"/>
    </source>
</evidence>
<dbReference type="InParanoid" id="M3XGX9"/>
<dbReference type="STRING" id="7897.ENSLACP00000021985"/>
<reference evidence="2" key="3">
    <citation type="submission" date="2025-09" db="UniProtKB">
        <authorList>
            <consortium name="Ensembl"/>
        </authorList>
    </citation>
    <scope>IDENTIFICATION</scope>
</reference>
<name>M3XGX9_LATCH</name>
<protein>
    <recommendedName>
        <fullName evidence="4">SPEF1 protein</fullName>
    </recommendedName>
</protein>
<reference evidence="3" key="1">
    <citation type="submission" date="2011-08" db="EMBL/GenBank/DDBJ databases">
        <title>The draft genome of Latimeria chalumnae.</title>
        <authorList>
            <person name="Di Palma F."/>
            <person name="Alfoldi J."/>
            <person name="Johnson J."/>
            <person name="Berlin A."/>
            <person name="Gnerre S."/>
            <person name="Jaffe D."/>
            <person name="MacCallum I."/>
            <person name="Young S."/>
            <person name="Walker B.J."/>
            <person name="Lander E."/>
            <person name="Lindblad-Toh K."/>
        </authorList>
    </citation>
    <scope>NUCLEOTIDE SEQUENCE [LARGE SCALE GENOMIC DNA]</scope>
    <source>
        <strain evidence="3">Wild caught</strain>
    </source>
</reference>
<keyword evidence="1" id="KW-0175">Coiled coil</keyword>
<dbReference type="GO" id="GO:0008017">
    <property type="term" value="F:microtubule binding"/>
    <property type="evidence" value="ECO:0007669"/>
    <property type="project" value="TreeGrafter"/>
</dbReference>
<dbReference type="OMA" id="KSIVICK"/>
<dbReference type="EMBL" id="AFYH01141996">
    <property type="status" value="NOT_ANNOTATED_CDS"/>
    <property type="molecule type" value="Genomic_DNA"/>
</dbReference>
<dbReference type="PANTHER" id="PTHR12509:SF9">
    <property type="entry name" value="SPERM FLAGELLAR PROTEIN 1 ISOFORM X1"/>
    <property type="match status" value="1"/>
</dbReference>
<organism evidence="2 3">
    <name type="scientific">Latimeria chalumnae</name>
    <name type="common">Coelacanth</name>
    <dbReference type="NCBI Taxonomy" id="7897"/>
    <lineage>
        <taxon>Eukaryota</taxon>
        <taxon>Metazoa</taxon>
        <taxon>Chordata</taxon>
        <taxon>Craniata</taxon>
        <taxon>Vertebrata</taxon>
        <taxon>Euteleostomi</taxon>
        <taxon>Coelacanthiformes</taxon>
        <taxon>Coelacanthidae</taxon>
        <taxon>Latimeria</taxon>
    </lineage>
</organism>
<feature type="coiled-coil region" evidence="1">
    <location>
        <begin position="133"/>
        <end position="160"/>
    </location>
</feature>
<dbReference type="EMBL" id="AFYH01141992">
    <property type="status" value="NOT_ANNOTATED_CDS"/>
    <property type="molecule type" value="Genomic_DNA"/>
</dbReference>
<dbReference type="GO" id="GO:0051493">
    <property type="term" value="P:regulation of cytoskeleton organization"/>
    <property type="evidence" value="ECO:0007669"/>
    <property type="project" value="TreeGrafter"/>
</dbReference>
<dbReference type="InterPro" id="IPR036872">
    <property type="entry name" value="CH_dom_sf"/>
</dbReference>
<dbReference type="Proteomes" id="UP000008672">
    <property type="component" value="Unassembled WGS sequence"/>
</dbReference>
<evidence type="ECO:0000313" key="2">
    <source>
        <dbReference type="Ensembl" id="ENSLACP00000021985.1"/>
    </source>
</evidence>
<dbReference type="EMBL" id="AFYH01141995">
    <property type="status" value="NOT_ANNOTATED_CDS"/>
    <property type="molecule type" value="Genomic_DNA"/>
</dbReference>
<dbReference type="EMBL" id="AFYH01141993">
    <property type="status" value="NOT_ANNOTATED_CDS"/>
    <property type="molecule type" value="Genomic_DNA"/>
</dbReference>
<dbReference type="GO" id="GO:0005930">
    <property type="term" value="C:axoneme"/>
    <property type="evidence" value="ECO:0007669"/>
    <property type="project" value="TreeGrafter"/>
</dbReference>
<dbReference type="HOGENOM" id="CLU_069635_1_0_1"/>
<dbReference type="EMBL" id="AFYH01141994">
    <property type="status" value="NOT_ANNOTATED_CDS"/>
    <property type="molecule type" value="Genomic_DNA"/>
</dbReference>